<dbReference type="Gene3D" id="3.30.565.10">
    <property type="entry name" value="Histidine kinase-like ATPase, C-terminal domain"/>
    <property type="match status" value="1"/>
</dbReference>
<dbReference type="KEGG" id="salh:HMF8227_01061"/>
<keyword evidence="9" id="KW-0067">ATP-binding</keyword>
<sequence>MKFQFLRLYILSAVILIGLVLSFGQLYNRIFFPQHEPAYVIPMHDLQALVTDSSKVSRLTRSQLALPQQLSDALQKNGTLSVNDHGSDYIYVLDPEQGSEDSVVYQLGPLQLIKDNEESHGFFIAFYSLLAVSLFLLFRPLFSDLVKLQRTAINFGQSPRAMPVMTRKNSSIYPLAKSFSDMSQKVTRFLSLHTDLSRIISHEIRTPLTRIRLALSLVDSIPKQEELHIHKSLDEIESRLEQYLNFARIENQFTALELTDCDSTELVQAEVDKFKFYGYLAFDLNIQIKRMPCDPNCFCIALQNLLVNASKHARKHIKVELYQHKQDYVLKVSDDGPGLPKTANSLIEPFSQGSETPLSSGYGLGLYIVHRIAHWHGGHLQLGNNPTLGGAEITFQWQAPSETVTS</sequence>
<dbReference type="PROSITE" id="PS50109">
    <property type="entry name" value="HIS_KIN"/>
    <property type="match status" value="1"/>
</dbReference>
<dbReference type="OrthoDB" id="9804645at2"/>
<dbReference type="GO" id="GO:0005886">
    <property type="term" value="C:plasma membrane"/>
    <property type="evidence" value="ECO:0007669"/>
    <property type="project" value="UniProtKB-SubCell"/>
</dbReference>
<comment type="catalytic activity">
    <reaction evidence="1">
        <text>ATP + protein L-histidine = ADP + protein N-phospho-L-histidine.</text>
        <dbReference type="EC" id="2.7.13.3"/>
    </reaction>
</comment>
<accession>A0A2S2E1N6</accession>
<dbReference type="PANTHER" id="PTHR44936:SF10">
    <property type="entry name" value="SENSOR PROTEIN RSTB"/>
    <property type="match status" value="1"/>
</dbReference>
<evidence type="ECO:0000256" key="10">
    <source>
        <dbReference type="SAM" id="Phobius"/>
    </source>
</evidence>
<feature type="domain" description="Histidine kinase" evidence="11">
    <location>
        <begin position="199"/>
        <end position="401"/>
    </location>
</feature>
<evidence type="ECO:0000256" key="9">
    <source>
        <dbReference type="ARBA" id="ARBA00022840"/>
    </source>
</evidence>
<dbReference type="InterPro" id="IPR004358">
    <property type="entry name" value="Sig_transdc_His_kin-like_C"/>
</dbReference>
<comment type="subcellular location">
    <subcellularLocation>
        <location evidence="2">Cell membrane</location>
        <topology evidence="2">Multi-pass membrane protein</topology>
    </subcellularLocation>
</comment>
<dbReference type="InterPro" id="IPR050980">
    <property type="entry name" value="2C_sensor_his_kinase"/>
</dbReference>
<keyword evidence="8 12" id="KW-0418">Kinase</keyword>
<keyword evidence="5" id="KW-0597">Phosphoprotein</keyword>
<dbReference type="Gene3D" id="1.10.287.130">
    <property type="match status" value="1"/>
</dbReference>
<dbReference type="InterPro" id="IPR003594">
    <property type="entry name" value="HATPase_dom"/>
</dbReference>
<keyword evidence="10" id="KW-0812">Transmembrane</keyword>
<dbReference type="Proteomes" id="UP000245728">
    <property type="component" value="Chromosome"/>
</dbReference>
<dbReference type="AlphaFoldDB" id="A0A2S2E1N6"/>
<evidence type="ECO:0000256" key="4">
    <source>
        <dbReference type="ARBA" id="ARBA00022475"/>
    </source>
</evidence>
<evidence type="ECO:0000256" key="2">
    <source>
        <dbReference type="ARBA" id="ARBA00004651"/>
    </source>
</evidence>
<dbReference type="Pfam" id="PF02518">
    <property type="entry name" value="HATPase_c"/>
    <property type="match status" value="1"/>
</dbReference>
<evidence type="ECO:0000256" key="6">
    <source>
        <dbReference type="ARBA" id="ARBA00022679"/>
    </source>
</evidence>
<organism evidence="12 13">
    <name type="scientific">Saliniradius amylolyticus</name>
    <dbReference type="NCBI Taxonomy" id="2183582"/>
    <lineage>
        <taxon>Bacteria</taxon>
        <taxon>Pseudomonadati</taxon>
        <taxon>Pseudomonadota</taxon>
        <taxon>Gammaproteobacteria</taxon>
        <taxon>Alteromonadales</taxon>
        <taxon>Alteromonadaceae</taxon>
        <taxon>Saliniradius</taxon>
    </lineage>
</organism>
<reference evidence="12 13" key="1">
    <citation type="submission" date="2018-05" db="EMBL/GenBank/DDBJ databases">
        <title>Salinimonas sp. HMF8227 Genome sequencing and assembly.</title>
        <authorList>
            <person name="Kang H."/>
            <person name="Kang J."/>
            <person name="Cha I."/>
            <person name="Kim H."/>
            <person name="Joh K."/>
        </authorList>
    </citation>
    <scope>NUCLEOTIDE SEQUENCE [LARGE SCALE GENOMIC DNA]</scope>
    <source>
        <strain evidence="12 13">HMF8227</strain>
    </source>
</reference>
<protein>
    <recommendedName>
        <fullName evidence="3">histidine kinase</fullName>
        <ecNumber evidence="3">2.7.13.3</ecNumber>
    </recommendedName>
</protein>
<evidence type="ECO:0000256" key="1">
    <source>
        <dbReference type="ARBA" id="ARBA00000085"/>
    </source>
</evidence>
<dbReference type="SUPFAM" id="SSF47384">
    <property type="entry name" value="Homodimeric domain of signal transducing histidine kinase"/>
    <property type="match status" value="1"/>
</dbReference>
<feature type="transmembrane region" description="Helical" evidence="10">
    <location>
        <begin position="122"/>
        <end position="142"/>
    </location>
</feature>
<dbReference type="InterPro" id="IPR003661">
    <property type="entry name" value="HisK_dim/P_dom"/>
</dbReference>
<evidence type="ECO:0000313" key="12">
    <source>
        <dbReference type="EMBL" id="AWL11548.1"/>
    </source>
</evidence>
<keyword evidence="4" id="KW-1003">Cell membrane</keyword>
<dbReference type="PRINTS" id="PR00344">
    <property type="entry name" value="BCTRLSENSOR"/>
</dbReference>
<gene>
    <name evidence="12" type="primary">rstB</name>
    <name evidence="12" type="ORF">HMF8227_01061</name>
</gene>
<evidence type="ECO:0000256" key="7">
    <source>
        <dbReference type="ARBA" id="ARBA00022741"/>
    </source>
</evidence>
<keyword evidence="7" id="KW-0547">Nucleotide-binding</keyword>
<dbReference type="PANTHER" id="PTHR44936">
    <property type="entry name" value="SENSOR PROTEIN CREC"/>
    <property type="match status" value="1"/>
</dbReference>
<dbReference type="SUPFAM" id="SSF55874">
    <property type="entry name" value="ATPase domain of HSP90 chaperone/DNA topoisomerase II/histidine kinase"/>
    <property type="match status" value="1"/>
</dbReference>
<evidence type="ECO:0000256" key="5">
    <source>
        <dbReference type="ARBA" id="ARBA00022553"/>
    </source>
</evidence>
<dbReference type="EC" id="2.7.13.3" evidence="3"/>
<dbReference type="GO" id="GO:0000155">
    <property type="term" value="F:phosphorelay sensor kinase activity"/>
    <property type="evidence" value="ECO:0007669"/>
    <property type="project" value="InterPro"/>
</dbReference>
<dbReference type="GO" id="GO:0005524">
    <property type="term" value="F:ATP binding"/>
    <property type="evidence" value="ECO:0007669"/>
    <property type="project" value="UniProtKB-KW"/>
</dbReference>
<evidence type="ECO:0000256" key="3">
    <source>
        <dbReference type="ARBA" id="ARBA00012438"/>
    </source>
</evidence>
<dbReference type="InterPro" id="IPR036890">
    <property type="entry name" value="HATPase_C_sf"/>
</dbReference>
<dbReference type="InterPro" id="IPR036097">
    <property type="entry name" value="HisK_dim/P_sf"/>
</dbReference>
<keyword evidence="10" id="KW-1133">Transmembrane helix</keyword>
<dbReference type="EMBL" id="CP029347">
    <property type="protein sequence ID" value="AWL11548.1"/>
    <property type="molecule type" value="Genomic_DNA"/>
</dbReference>
<dbReference type="SMART" id="SM00387">
    <property type="entry name" value="HATPase_c"/>
    <property type="match status" value="1"/>
</dbReference>
<keyword evidence="6 12" id="KW-0808">Transferase</keyword>
<dbReference type="InterPro" id="IPR005467">
    <property type="entry name" value="His_kinase_dom"/>
</dbReference>
<dbReference type="SMART" id="SM00388">
    <property type="entry name" value="HisKA"/>
    <property type="match status" value="1"/>
</dbReference>
<keyword evidence="10" id="KW-0472">Membrane</keyword>
<evidence type="ECO:0000313" key="13">
    <source>
        <dbReference type="Proteomes" id="UP000245728"/>
    </source>
</evidence>
<dbReference type="Pfam" id="PF00512">
    <property type="entry name" value="HisKA"/>
    <property type="match status" value="1"/>
</dbReference>
<keyword evidence="13" id="KW-1185">Reference proteome</keyword>
<proteinExistence type="predicted"/>
<dbReference type="CDD" id="cd00082">
    <property type="entry name" value="HisKA"/>
    <property type="match status" value="1"/>
</dbReference>
<feature type="transmembrane region" description="Helical" evidence="10">
    <location>
        <begin position="6"/>
        <end position="27"/>
    </location>
</feature>
<name>A0A2S2E1N6_9ALTE</name>
<evidence type="ECO:0000256" key="8">
    <source>
        <dbReference type="ARBA" id="ARBA00022777"/>
    </source>
</evidence>
<evidence type="ECO:0000259" key="11">
    <source>
        <dbReference type="PROSITE" id="PS50109"/>
    </source>
</evidence>
<dbReference type="RefSeq" id="WP_109339183.1">
    <property type="nucleotide sequence ID" value="NZ_CP029347.1"/>
</dbReference>